<comment type="caution">
    <text evidence="2">The sequence shown here is derived from an EMBL/GenBank/DDBJ whole genome shotgun (WGS) entry which is preliminary data.</text>
</comment>
<dbReference type="Proteomes" id="UP000037069">
    <property type="component" value="Unassembled WGS sequence"/>
</dbReference>
<dbReference type="AlphaFoldDB" id="A0A0L0CFC8"/>
<proteinExistence type="predicted"/>
<dbReference type="GO" id="GO:0030286">
    <property type="term" value="C:dynein complex"/>
    <property type="evidence" value="ECO:0007669"/>
    <property type="project" value="InterPro"/>
</dbReference>
<dbReference type="PANTHER" id="PTHR22878">
    <property type="entry name" value="DYNEIN HEAVY CHAIN 6, AXONEMAL-LIKE-RELATED"/>
    <property type="match status" value="1"/>
</dbReference>
<dbReference type="OMA" id="QVKFRMQ"/>
<feature type="coiled-coil region" evidence="1">
    <location>
        <begin position="827"/>
        <end position="872"/>
    </location>
</feature>
<evidence type="ECO:0000313" key="3">
    <source>
        <dbReference type="Proteomes" id="UP000037069"/>
    </source>
</evidence>
<dbReference type="PANTHER" id="PTHR22878:SF73">
    <property type="entry name" value="DYNEIN AXONEMAL HEAVY CHAIN 1"/>
    <property type="match status" value="1"/>
</dbReference>
<organism evidence="2 3">
    <name type="scientific">Lucilia cuprina</name>
    <name type="common">Green bottle fly</name>
    <name type="synonym">Australian sheep blowfly</name>
    <dbReference type="NCBI Taxonomy" id="7375"/>
    <lineage>
        <taxon>Eukaryota</taxon>
        <taxon>Metazoa</taxon>
        <taxon>Ecdysozoa</taxon>
        <taxon>Arthropoda</taxon>
        <taxon>Hexapoda</taxon>
        <taxon>Insecta</taxon>
        <taxon>Pterygota</taxon>
        <taxon>Neoptera</taxon>
        <taxon>Endopterygota</taxon>
        <taxon>Diptera</taxon>
        <taxon>Brachycera</taxon>
        <taxon>Muscomorpha</taxon>
        <taxon>Oestroidea</taxon>
        <taxon>Calliphoridae</taxon>
        <taxon>Luciliinae</taxon>
        <taxon>Lucilia</taxon>
    </lineage>
</organism>
<evidence type="ECO:0000313" key="2">
    <source>
        <dbReference type="EMBL" id="KNC30950.1"/>
    </source>
</evidence>
<dbReference type="GO" id="GO:0051959">
    <property type="term" value="F:dynein light intermediate chain binding"/>
    <property type="evidence" value="ECO:0007669"/>
    <property type="project" value="InterPro"/>
</dbReference>
<keyword evidence="3" id="KW-1185">Reference proteome</keyword>
<protein>
    <recommendedName>
        <fullName evidence="4">Dynein heavy chain linker domain-containing protein</fullName>
    </recommendedName>
</protein>
<feature type="coiled-coil region" evidence="1">
    <location>
        <begin position="1055"/>
        <end position="1087"/>
    </location>
</feature>
<evidence type="ECO:0000256" key="1">
    <source>
        <dbReference type="SAM" id="Coils"/>
    </source>
</evidence>
<dbReference type="EMBL" id="JRES01000477">
    <property type="protein sequence ID" value="KNC30950.1"/>
    <property type="molecule type" value="Genomic_DNA"/>
</dbReference>
<dbReference type="OrthoDB" id="424310at2759"/>
<dbReference type="GO" id="GO:0045505">
    <property type="term" value="F:dynein intermediate chain binding"/>
    <property type="evidence" value="ECO:0007669"/>
    <property type="project" value="InterPro"/>
</dbReference>
<accession>A0A0L0CFC8</accession>
<gene>
    <name evidence="2" type="ORF">FF38_12001</name>
</gene>
<dbReference type="GO" id="GO:0007018">
    <property type="term" value="P:microtubule-based movement"/>
    <property type="evidence" value="ECO:0007669"/>
    <property type="project" value="InterPro"/>
</dbReference>
<dbReference type="InterPro" id="IPR026983">
    <property type="entry name" value="DHC"/>
</dbReference>
<keyword evidence="1" id="KW-0175">Coiled coil</keyword>
<evidence type="ECO:0008006" key="4">
    <source>
        <dbReference type="Google" id="ProtNLM"/>
    </source>
</evidence>
<sequence length="1097" mass="129391">MSQKPNVSIFSSAKHYTTSSSINELPITALERRHTVIYSQGLIKPENRGTIESIDSMPIMIKTCQPITDFAATCKELNIPNDKLPSQESYQIETAQKWLTLKGKNGKIHKFPLNTILPKVQMTKHVPAKQLPRDVEVDRRRRIYNKVQLEKELEREGLTKLELMPTEEQYYLLTENSFKHFLPLSFFDDTDFDCHSPEAWLKLGEIETGEMYPLPAKAYLPLQQSLLQYEWQNSSVFKYDAVNGKWSVRILEDECVYEVPKIQIMFLAENPFDFIRRLKQSIEKRNNAETLISMQSLVDCVLWQDIAAKRLYRHKLVDKLMAGIQCDAKFYEQLRLEIYILYEHLMTSWEFEKFIKLLPLEFPNFKPEIIRNSLPKAFNSSFAVEERSSIKALKIDITARKTKLLTFWLLYTFKGFEALINVNTECQYIETLNMFIGNFAKPLALSDFLKSQQKQSTNISNYLKTIWPCKLSNGIILVLRALGKGWLDISLNNWKVFEISKISRFILQVKFRMQESMQVLLEKSIESFTNMLSDPCKQFLLLDLQYQWSSDFINTEFPFNKPIFAMVLSVNEEKEVVYSTPPEEFAPALKELFKKGLEKSSGVRQIDAECLSNLRFASDLYILTVELVEELYVKCNDLLQECYLKAILPLRSYAHKYDRYIEFYLLSVPSYMSEYKAAKKSSMQVKADILEHKRNKEEMRLILPATINIGPFLVIVEPMKQYMIKKRIEIVKKIFEYYVDRMFDTNERLLERCLEMYQKINEKPQSIEHLYAIRDFAITIPDLVDQLRADIQIMWLEYDMLDSFLYNLPDHQFAMKWEVYAWPKTILERLTTLREEQKLDIEDFKRLHLSECIGFEERLESLNDEIQQFSLQFNPQKVTEVAVEIKKTWKVILDLQKLGEILHYRQELFELEELSLEFLNSIIKGFLPYKNLWYACQDMVKLEEATLGNPLVNIELNDVYLAMDAIQNSLQLSLQVFAEKPEIQEVAKYFLNMLEQFKPKYQAIKDLKNENWLFLHWQELATRSGLDIKYSMAMNFQYCMRKGIMDHLELVHDISEKATNEADAIRKAFEEEERRKEEERLALLMHKAMRKCRTDIC</sequence>
<name>A0A0L0CFC8_LUCCU</name>
<reference evidence="2 3" key="1">
    <citation type="journal article" date="2015" name="Nat. Commun.">
        <title>Lucilia cuprina genome unlocks parasitic fly biology to underpin future interventions.</title>
        <authorList>
            <person name="Anstead C.A."/>
            <person name="Korhonen P.K."/>
            <person name="Young N.D."/>
            <person name="Hall R.S."/>
            <person name="Jex A.R."/>
            <person name="Murali S.C."/>
            <person name="Hughes D.S."/>
            <person name="Lee S.F."/>
            <person name="Perry T."/>
            <person name="Stroehlein A.J."/>
            <person name="Ansell B.R."/>
            <person name="Breugelmans B."/>
            <person name="Hofmann A."/>
            <person name="Qu J."/>
            <person name="Dugan S."/>
            <person name="Lee S.L."/>
            <person name="Chao H."/>
            <person name="Dinh H."/>
            <person name="Han Y."/>
            <person name="Doddapaneni H.V."/>
            <person name="Worley K.C."/>
            <person name="Muzny D.M."/>
            <person name="Ioannidis P."/>
            <person name="Waterhouse R.M."/>
            <person name="Zdobnov E.M."/>
            <person name="James P.J."/>
            <person name="Bagnall N.H."/>
            <person name="Kotze A.C."/>
            <person name="Gibbs R.A."/>
            <person name="Richards S."/>
            <person name="Batterham P."/>
            <person name="Gasser R.B."/>
        </authorList>
    </citation>
    <scope>NUCLEOTIDE SEQUENCE [LARGE SCALE GENOMIC DNA]</scope>
    <source>
        <strain evidence="2 3">LS</strain>
        <tissue evidence="2">Full body</tissue>
    </source>
</reference>